<dbReference type="SUPFAM" id="SSF48371">
    <property type="entry name" value="ARM repeat"/>
    <property type="match status" value="1"/>
</dbReference>
<dbReference type="InterPro" id="IPR016024">
    <property type="entry name" value="ARM-type_fold"/>
</dbReference>
<dbReference type="InterPro" id="IPR011989">
    <property type="entry name" value="ARM-like"/>
</dbReference>
<dbReference type="EMBL" id="JAHESC010000034">
    <property type="protein sequence ID" value="MBT1689003.1"/>
    <property type="molecule type" value="Genomic_DNA"/>
</dbReference>
<keyword evidence="2" id="KW-1185">Reference proteome</keyword>
<reference evidence="1 2" key="1">
    <citation type="submission" date="2021-05" db="EMBL/GenBank/DDBJ databases">
        <title>A Polyphasic approach of four new species of the genus Ohtaekwangia: Ohtaekwangia histidinii sp. nov., Ohtaekwangia cretensis sp. nov., Ohtaekwangia indiensis sp. nov., Ohtaekwangia reichenbachii sp. nov. from diverse environment.</title>
        <authorList>
            <person name="Octaviana S."/>
        </authorList>
    </citation>
    <scope>NUCLEOTIDE SEQUENCE [LARGE SCALE GENOMIC DNA]</scope>
    <source>
        <strain evidence="1 2">PWU37</strain>
    </source>
</reference>
<protein>
    <recommendedName>
        <fullName evidence="3">HEAT repeat domain-containing protein</fullName>
    </recommendedName>
</protein>
<organism evidence="1 2">
    <name type="scientific">Dawidia soli</name>
    <dbReference type="NCBI Taxonomy" id="2782352"/>
    <lineage>
        <taxon>Bacteria</taxon>
        <taxon>Pseudomonadati</taxon>
        <taxon>Bacteroidota</taxon>
        <taxon>Cytophagia</taxon>
        <taxon>Cytophagales</taxon>
        <taxon>Chryseotaleaceae</taxon>
        <taxon>Dawidia</taxon>
    </lineage>
</organism>
<evidence type="ECO:0000313" key="1">
    <source>
        <dbReference type="EMBL" id="MBT1689003.1"/>
    </source>
</evidence>
<dbReference type="AlphaFoldDB" id="A0AAP2GKG1"/>
<evidence type="ECO:0000313" key="2">
    <source>
        <dbReference type="Proteomes" id="UP001319180"/>
    </source>
</evidence>
<accession>A0AAP2GKG1</accession>
<comment type="caution">
    <text evidence="1">The sequence shown here is derived from an EMBL/GenBank/DDBJ whole genome shotgun (WGS) entry which is preliminary data.</text>
</comment>
<sequence>MSSVELEYIELLHNPIKTRDEMQQLERFRDEFVNELREEVSELLGDLRSVGVLCKGIWDLVNTKEPYPQAIPVLIRYLSNNFHYRNKEGIVRALAVKEAIGVAAPRLIEEYYRTPLDKDSYRSAIGNAVYVTFTSTDVEAILQIVEDRKNGPSRFMFVAALGRVKGDSDRIESILMKLLNEEDQLLEAAVRALGGIRSKKAKGLLLDLLPKTKSSRKKVILEALKRIG</sequence>
<gene>
    <name evidence="1" type="ORF">KK078_20730</name>
</gene>
<dbReference type="Gene3D" id="1.25.10.10">
    <property type="entry name" value="Leucine-rich Repeat Variant"/>
    <property type="match status" value="1"/>
</dbReference>
<evidence type="ECO:0008006" key="3">
    <source>
        <dbReference type="Google" id="ProtNLM"/>
    </source>
</evidence>
<proteinExistence type="predicted"/>
<dbReference type="RefSeq" id="WP_254092227.1">
    <property type="nucleotide sequence ID" value="NZ_JAHESC010000034.1"/>
</dbReference>
<dbReference type="Proteomes" id="UP001319180">
    <property type="component" value="Unassembled WGS sequence"/>
</dbReference>
<name>A0AAP2GKG1_9BACT</name>